<keyword evidence="5 7" id="KW-0472">Membrane</keyword>
<evidence type="ECO:0000256" key="6">
    <source>
        <dbReference type="SAM" id="MobiDB-lite"/>
    </source>
</evidence>
<feature type="transmembrane region" description="Helical" evidence="7">
    <location>
        <begin position="195"/>
        <end position="217"/>
    </location>
</feature>
<sequence length="373" mass="37473">MSAAPDGSPDTPAPEPTAGLGPAWVPSDLDLEHRPTVSPGKIVTGVLSLLLVVAVLVWGLPWVVGVNWAQIGAALAAVPAWAPIAVALLGLLALALEALTVRTAVDGARYPSALLGQTASAGMGLALPGGSVLGLGLLGWILRRSGITVVVIVTGIIAASLVEMVITSILVPLLGLGAYALSSWLAPTGVSLPGALWAGLVAVLGAVLALALTVIVLRRRVLTRLLRRFGELIPSRYAAVILAQRDALILLLRRRAAALLLPTLAARAAQWVALLLAIEAVGAEVPLLLTVAVFALGRVLSLVPVTPGGAGISETVLAAALVGLGVAAAEAAAAMMLMLVATLVVPLLAGAISIAVSATLPARRGHSSSASSS</sequence>
<keyword evidence="9" id="KW-1185">Reference proteome</keyword>
<keyword evidence="2" id="KW-1003">Cell membrane</keyword>
<accession>A0ABS4YPE9</accession>
<dbReference type="Pfam" id="PF03706">
    <property type="entry name" value="LPG_synthase_TM"/>
    <property type="match status" value="1"/>
</dbReference>
<name>A0ABS4YPE9_9MICO</name>
<feature type="transmembrane region" description="Helical" evidence="7">
    <location>
        <begin position="284"/>
        <end position="303"/>
    </location>
</feature>
<keyword evidence="4 7" id="KW-1133">Transmembrane helix</keyword>
<dbReference type="InterPro" id="IPR022791">
    <property type="entry name" value="L-PG_synthase/AglD"/>
</dbReference>
<evidence type="ECO:0000256" key="5">
    <source>
        <dbReference type="ARBA" id="ARBA00023136"/>
    </source>
</evidence>
<reference evidence="8 9" key="1">
    <citation type="submission" date="2021-03" db="EMBL/GenBank/DDBJ databases">
        <title>Sequencing the genomes of 1000 actinobacteria strains.</title>
        <authorList>
            <person name="Klenk H.-P."/>
        </authorList>
    </citation>
    <scope>NUCLEOTIDE SEQUENCE [LARGE SCALE GENOMIC DNA]</scope>
    <source>
        <strain evidence="8 9">DSM 14564</strain>
    </source>
</reference>
<feature type="transmembrane region" description="Helical" evidence="7">
    <location>
        <begin position="42"/>
        <end position="64"/>
    </location>
</feature>
<comment type="caution">
    <text evidence="8">The sequence shown here is derived from an EMBL/GenBank/DDBJ whole genome shotgun (WGS) entry which is preliminary data.</text>
</comment>
<evidence type="ECO:0000256" key="1">
    <source>
        <dbReference type="ARBA" id="ARBA00004651"/>
    </source>
</evidence>
<dbReference type="EMBL" id="JAGIOC010000001">
    <property type="protein sequence ID" value="MBP2410657.1"/>
    <property type="molecule type" value="Genomic_DNA"/>
</dbReference>
<dbReference type="Proteomes" id="UP000698222">
    <property type="component" value="Unassembled WGS sequence"/>
</dbReference>
<dbReference type="PANTHER" id="PTHR39087:SF2">
    <property type="entry name" value="UPF0104 MEMBRANE PROTEIN MJ1595"/>
    <property type="match status" value="1"/>
</dbReference>
<evidence type="ECO:0000256" key="3">
    <source>
        <dbReference type="ARBA" id="ARBA00022692"/>
    </source>
</evidence>
<dbReference type="RefSeq" id="WP_209894687.1">
    <property type="nucleotide sequence ID" value="NZ_BAAAJV010000008.1"/>
</dbReference>
<proteinExistence type="predicted"/>
<gene>
    <name evidence="8" type="ORF">JOF44_003560</name>
</gene>
<feature type="transmembrane region" description="Helical" evidence="7">
    <location>
        <begin position="149"/>
        <end position="175"/>
    </location>
</feature>
<feature type="transmembrane region" description="Helical" evidence="7">
    <location>
        <begin position="343"/>
        <end position="362"/>
    </location>
</feature>
<evidence type="ECO:0000256" key="7">
    <source>
        <dbReference type="SAM" id="Phobius"/>
    </source>
</evidence>
<organism evidence="8 9">
    <name type="scientific">Brachybacterium fresconis</name>
    <dbReference type="NCBI Taxonomy" id="173363"/>
    <lineage>
        <taxon>Bacteria</taxon>
        <taxon>Bacillati</taxon>
        <taxon>Actinomycetota</taxon>
        <taxon>Actinomycetes</taxon>
        <taxon>Micrococcales</taxon>
        <taxon>Dermabacteraceae</taxon>
        <taxon>Brachybacterium</taxon>
    </lineage>
</organism>
<feature type="transmembrane region" description="Helical" evidence="7">
    <location>
        <begin position="71"/>
        <end position="99"/>
    </location>
</feature>
<dbReference type="PANTHER" id="PTHR39087">
    <property type="entry name" value="UPF0104 MEMBRANE PROTEIN MJ1595"/>
    <property type="match status" value="1"/>
</dbReference>
<evidence type="ECO:0000256" key="4">
    <source>
        <dbReference type="ARBA" id="ARBA00022989"/>
    </source>
</evidence>
<evidence type="ECO:0000313" key="9">
    <source>
        <dbReference type="Proteomes" id="UP000698222"/>
    </source>
</evidence>
<feature type="transmembrane region" description="Helical" evidence="7">
    <location>
        <begin position="315"/>
        <end position="337"/>
    </location>
</feature>
<comment type="subcellular location">
    <subcellularLocation>
        <location evidence="1">Cell membrane</location>
        <topology evidence="1">Multi-pass membrane protein</topology>
    </subcellularLocation>
</comment>
<evidence type="ECO:0000256" key="2">
    <source>
        <dbReference type="ARBA" id="ARBA00022475"/>
    </source>
</evidence>
<protein>
    <submittedName>
        <fullName evidence="8">Uncharacterized membrane protein YbhN (UPF0104 family)</fullName>
    </submittedName>
</protein>
<feature type="region of interest" description="Disordered" evidence="6">
    <location>
        <begin position="1"/>
        <end position="25"/>
    </location>
</feature>
<keyword evidence="3 7" id="KW-0812">Transmembrane</keyword>
<evidence type="ECO:0000313" key="8">
    <source>
        <dbReference type="EMBL" id="MBP2410657.1"/>
    </source>
</evidence>
<feature type="transmembrane region" description="Helical" evidence="7">
    <location>
        <begin position="119"/>
        <end position="142"/>
    </location>
</feature>